<comment type="caution">
    <text evidence="3">The sequence shown here is derived from an EMBL/GenBank/DDBJ whole genome shotgun (WGS) entry which is preliminary data.</text>
</comment>
<dbReference type="AlphaFoldDB" id="Q4SJR2"/>
<organism evidence="3">
    <name type="scientific">Tetraodon nigroviridis</name>
    <name type="common">Spotted green pufferfish</name>
    <name type="synonym">Chelonodon nigroviridis</name>
    <dbReference type="NCBI Taxonomy" id="99883"/>
    <lineage>
        <taxon>Eukaryota</taxon>
        <taxon>Metazoa</taxon>
        <taxon>Chordata</taxon>
        <taxon>Craniata</taxon>
        <taxon>Vertebrata</taxon>
        <taxon>Euteleostomi</taxon>
        <taxon>Actinopterygii</taxon>
        <taxon>Neopterygii</taxon>
        <taxon>Teleostei</taxon>
        <taxon>Neoteleostei</taxon>
        <taxon>Acanthomorphata</taxon>
        <taxon>Eupercaria</taxon>
        <taxon>Tetraodontiformes</taxon>
        <taxon>Tetradontoidea</taxon>
        <taxon>Tetraodontidae</taxon>
        <taxon>Tetraodon</taxon>
    </lineage>
</organism>
<keyword evidence="2" id="KW-0472">Membrane</keyword>
<feature type="transmembrane region" description="Helical" evidence="2">
    <location>
        <begin position="36"/>
        <end position="56"/>
    </location>
</feature>
<feature type="region of interest" description="Disordered" evidence="1">
    <location>
        <begin position="77"/>
        <end position="112"/>
    </location>
</feature>
<keyword evidence="2" id="KW-1133">Transmembrane helix</keyword>
<keyword evidence="2" id="KW-0812">Transmembrane</keyword>
<proteinExistence type="predicted"/>
<name>Q4SJR2_TETNG</name>
<dbReference type="KEGG" id="tng:GSTEN00017089G001"/>
<sequence>MAHDDPPAEDFPGKAMHGAAPCTCPKKCMTRSGTKVFLGLFLLSLCLHAVTLVFYMDLRSEVRRELIHQKRDSILTLAGSDPADPSLFSPGSQRLDPGSEGDGNEGKREENP</sequence>
<evidence type="ECO:0000256" key="1">
    <source>
        <dbReference type="SAM" id="MobiDB-lite"/>
    </source>
</evidence>
<gene>
    <name evidence="3" type="ORF">GSTENG00017089001</name>
</gene>
<reference evidence="3" key="1">
    <citation type="journal article" date="2004" name="Nature">
        <title>Genome duplication in the teleost fish Tetraodon nigroviridis reveals the early vertebrate proto-karyotype.</title>
        <authorList>
            <person name="Jaillon O."/>
            <person name="Aury J.-M."/>
            <person name="Brunet F."/>
            <person name="Petit J.-L."/>
            <person name="Stange-Thomann N."/>
            <person name="Mauceli E."/>
            <person name="Bouneau L."/>
            <person name="Fischer C."/>
            <person name="Ozouf-Costaz C."/>
            <person name="Bernot A."/>
            <person name="Nicaud S."/>
            <person name="Jaffe D."/>
            <person name="Fisher S."/>
            <person name="Lutfalla G."/>
            <person name="Dossat C."/>
            <person name="Segurens B."/>
            <person name="Dasilva C."/>
            <person name="Salanoubat M."/>
            <person name="Levy M."/>
            <person name="Boudet N."/>
            <person name="Castellano S."/>
            <person name="Anthouard V."/>
            <person name="Jubin C."/>
            <person name="Castelli V."/>
            <person name="Katinka M."/>
            <person name="Vacherie B."/>
            <person name="Biemont C."/>
            <person name="Skalli Z."/>
            <person name="Cattolico L."/>
            <person name="Poulain J."/>
            <person name="De Berardinis V."/>
            <person name="Cruaud C."/>
            <person name="Duprat S."/>
            <person name="Brottier P."/>
            <person name="Coutanceau J.-P."/>
            <person name="Gouzy J."/>
            <person name="Parra G."/>
            <person name="Lardier G."/>
            <person name="Chapple C."/>
            <person name="McKernan K.J."/>
            <person name="McEwan P."/>
            <person name="Bosak S."/>
            <person name="Kellis M."/>
            <person name="Volff J.-N."/>
            <person name="Guigo R."/>
            <person name="Zody M.C."/>
            <person name="Mesirov J."/>
            <person name="Lindblad-Toh K."/>
            <person name="Birren B."/>
            <person name="Nusbaum C."/>
            <person name="Kahn D."/>
            <person name="Robinson-Rechavi M."/>
            <person name="Laudet V."/>
            <person name="Schachter V."/>
            <person name="Quetier F."/>
            <person name="Saurin W."/>
            <person name="Scarpelli C."/>
            <person name="Wincker P."/>
            <person name="Lander E.S."/>
            <person name="Weissenbach J."/>
            <person name="Roest Crollius H."/>
        </authorList>
    </citation>
    <scope>NUCLEOTIDE SEQUENCE [LARGE SCALE GENOMIC DNA]</scope>
</reference>
<dbReference type="EMBL" id="CAAE01014573">
    <property type="protein sequence ID" value="CAF99120.1"/>
    <property type="molecule type" value="Genomic_DNA"/>
</dbReference>
<reference evidence="3" key="2">
    <citation type="submission" date="2004-02" db="EMBL/GenBank/DDBJ databases">
        <authorList>
            <consortium name="Genoscope"/>
            <consortium name="Whitehead Institute Centre for Genome Research"/>
        </authorList>
    </citation>
    <scope>NUCLEOTIDE SEQUENCE</scope>
</reference>
<protein>
    <submittedName>
        <fullName evidence="3">(spotted green pufferfish) hypothetical protein</fullName>
    </submittedName>
</protein>
<accession>Q4SJR2</accession>
<evidence type="ECO:0000256" key="2">
    <source>
        <dbReference type="SAM" id="Phobius"/>
    </source>
</evidence>
<evidence type="ECO:0000313" key="3">
    <source>
        <dbReference type="EMBL" id="CAF99120.1"/>
    </source>
</evidence>